<dbReference type="GO" id="GO:0030027">
    <property type="term" value="C:lamellipodium"/>
    <property type="evidence" value="ECO:0007669"/>
    <property type="project" value="UniProtKB-SubCell"/>
</dbReference>
<dbReference type="GO" id="GO:0016323">
    <property type="term" value="C:basolateral plasma membrane"/>
    <property type="evidence" value="ECO:0007669"/>
    <property type="project" value="TreeGrafter"/>
</dbReference>
<keyword evidence="10" id="KW-0677">Repeat</keyword>
<dbReference type="SUPFAM" id="SSF52058">
    <property type="entry name" value="L domain-like"/>
    <property type="match status" value="1"/>
</dbReference>
<evidence type="ECO:0000256" key="11">
    <source>
        <dbReference type="ARBA" id="ARBA00022782"/>
    </source>
</evidence>
<feature type="domain" description="PDZ" evidence="23">
    <location>
        <begin position="660"/>
        <end position="748"/>
    </location>
</feature>
<dbReference type="GO" id="GO:0045197">
    <property type="term" value="P:establishment or maintenance of epithelial cell apical/basal polarity"/>
    <property type="evidence" value="ECO:0007669"/>
    <property type="project" value="TreeGrafter"/>
</dbReference>
<dbReference type="SMART" id="SM00369">
    <property type="entry name" value="LRR_TYP"/>
    <property type="match status" value="9"/>
</dbReference>
<keyword evidence="8" id="KW-0597">Phosphoprotein</keyword>
<evidence type="ECO:0000256" key="8">
    <source>
        <dbReference type="ARBA" id="ARBA00022553"/>
    </source>
</evidence>
<keyword evidence="17" id="KW-0966">Cell projection</keyword>
<keyword evidence="5" id="KW-0217">Developmental protein</keyword>
<evidence type="ECO:0000256" key="12">
    <source>
        <dbReference type="ARBA" id="ARBA00022949"/>
    </source>
</evidence>
<feature type="domain" description="PDZ" evidence="23">
    <location>
        <begin position="802"/>
        <end position="891"/>
    </location>
</feature>
<keyword evidence="18" id="KW-0449">Lipoprotein</keyword>
<feature type="region of interest" description="Disordered" evidence="22">
    <location>
        <begin position="464"/>
        <end position="503"/>
    </location>
</feature>
<name>A0A8B9RSV0_9AVES</name>
<evidence type="ECO:0000256" key="16">
    <source>
        <dbReference type="ARBA" id="ARBA00023139"/>
    </source>
</evidence>
<dbReference type="Pfam" id="PF23598">
    <property type="entry name" value="LRR_14"/>
    <property type="match status" value="1"/>
</dbReference>
<evidence type="ECO:0000256" key="22">
    <source>
        <dbReference type="SAM" id="MobiDB-lite"/>
    </source>
</evidence>
<evidence type="ECO:0000256" key="14">
    <source>
        <dbReference type="ARBA" id="ARBA00023054"/>
    </source>
</evidence>
<dbReference type="InterPro" id="IPR032675">
    <property type="entry name" value="LRR_dom_sf"/>
</dbReference>
<dbReference type="CDD" id="cd06702">
    <property type="entry name" value="PDZ3_Scribble-like"/>
    <property type="match status" value="1"/>
</dbReference>
<evidence type="ECO:0000259" key="23">
    <source>
        <dbReference type="PROSITE" id="PS50106"/>
    </source>
</evidence>
<dbReference type="Pfam" id="PF00595">
    <property type="entry name" value="PDZ"/>
    <property type="match status" value="4"/>
</dbReference>
<evidence type="ECO:0000256" key="3">
    <source>
        <dbReference type="ARBA" id="ARBA00004510"/>
    </source>
</evidence>
<evidence type="ECO:0000256" key="1">
    <source>
        <dbReference type="ARBA" id="ARBA00004202"/>
    </source>
</evidence>
<accession>A0A8B9RSV0</accession>
<reference evidence="24" key="2">
    <citation type="submission" date="2025-09" db="UniProtKB">
        <authorList>
            <consortium name="Ensembl"/>
        </authorList>
    </citation>
    <scope>IDENTIFICATION</scope>
</reference>
<evidence type="ECO:0000256" key="4">
    <source>
        <dbReference type="ARBA" id="ARBA00004536"/>
    </source>
</evidence>
<dbReference type="FunFam" id="2.30.42.10:FF:000064">
    <property type="entry name" value="protein lap4 isoform X1"/>
    <property type="match status" value="1"/>
</dbReference>
<reference evidence="24" key="1">
    <citation type="submission" date="2025-08" db="UniProtKB">
        <authorList>
            <consortium name="Ensembl"/>
        </authorList>
    </citation>
    <scope>IDENTIFICATION</scope>
</reference>
<dbReference type="GO" id="GO:0098968">
    <property type="term" value="P:neurotransmitter receptor transport postsynaptic membrane to endosome"/>
    <property type="evidence" value="ECO:0007669"/>
    <property type="project" value="TreeGrafter"/>
</dbReference>
<dbReference type="GO" id="GO:0005912">
    <property type="term" value="C:adherens junction"/>
    <property type="evidence" value="ECO:0007669"/>
    <property type="project" value="UniProtKB-SubCell"/>
</dbReference>
<evidence type="ECO:0000256" key="9">
    <source>
        <dbReference type="ARBA" id="ARBA00022614"/>
    </source>
</evidence>
<dbReference type="AlphaFoldDB" id="A0A8B9RSV0"/>
<dbReference type="InterPro" id="IPR055414">
    <property type="entry name" value="LRR_R13L4/SHOC2-like"/>
</dbReference>
<feature type="compositionally biased region" description="Basic and acidic residues" evidence="22">
    <location>
        <begin position="335"/>
        <end position="351"/>
    </location>
</feature>
<keyword evidence="9" id="KW-0433">Leucine-rich repeat</keyword>
<evidence type="ECO:0000256" key="10">
    <source>
        <dbReference type="ARBA" id="ARBA00022737"/>
    </source>
</evidence>
<dbReference type="GO" id="GO:0098793">
    <property type="term" value="C:presynapse"/>
    <property type="evidence" value="ECO:0007669"/>
    <property type="project" value="UniProtKB-SubCell"/>
</dbReference>
<dbReference type="GO" id="GO:0005737">
    <property type="term" value="C:cytoplasm"/>
    <property type="evidence" value="ECO:0007669"/>
    <property type="project" value="UniProtKB-SubCell"/>
</dbReference>
<dbReference type="CDD" id="cd06701">
    <property type="entry name" value="PDZ4_Scribble-like"/>
    <property type="match status" value="1"/>
</dbReference>
<sequence>LVKLEQLDLGGNDLEVLPDTLGALPNLRELWLDRNQLSALPPELGNLRRLVCLDVSENKLEQLPNEVSGLVALTDLLLSQNLLECIPDGIGQLKQLSILKVDQNRLTEVTESIGDCENLSELILTENMLTALPKSLGKLAKLTNLNVDRNRLTSLPAEIGGCANLNVLSLRDNRLALLPPELANTTELHVLDVAGNRLQNLPFALTNLNLKALWLAENQSQPMLKFQTEDDEKTGEKVLTCYLLPQQPSPSLENLLQNSVDESWTDTNLNRVSVIQFLDEPKVDDEEESGAERRGLQRRATPHPSELKVMKKVIEVRRNEVYAAKPDADLNSPNSEEKRLSAMSNRSEDSHLSNSTASADFRVEEQGEEGERSWPNGQVPEMQELEKEAKPRAEEEHKEAPTVHFAEDTLIRSEDEDEDEERPFPVEKQRLIRKDTPHYKKHFKITKLPKPEAVVALLQGLNSDGVPKEEEELGGCNNNTEPEDQEEAWDEDDRKNGALSAQPSVKGVSFDQANNLLIEPARIEEEELTLTIVRQTGGLGISIAGGKGSTPYKGDDEGIFISRVSEEGPAARAGVRVGDKLLEVNGVSLHCAEHHVAVEALRGSGSSVSMTVLRERMVEPENAITVTPLRPEDDYSPRERRGGLRFPERPEGAPPTERYSTCLMRNEKGLGFSIAGGKGSTPYRAGDTGIFISRIAEGGAAHRDGILHVGDRVISINGVDMTEARHDQAVALLTASSPTIVLLVEREGAEQLSEGDSPGVPRVRMHSPPPPPSHGESPPEETPSLQRNHLSKGLEDQYPIEEIHLVKAGGPLGLSIVGGSDHSSHPFGIHEPGVFISKVIPRGLASRSGLRVGDRILEVNSIDLRHATHQEAVNALLSNTQELTMLVRRDPPPPGMQEICIEKAPGEKLGISIRGGAKGHAGNPFDPTDEGIFISKVSSSGAAARDGRLKVGMRILEVNHQSLLGMTHTEAVQILRSVGDALLVLVCDGFDPKAAMSPGIIANPFAAGIGRKNSLESISSIDRDLSPEELEILQKVGILQKPPSPPSPDEIPINVKQAYKTFAAVPLSHPLLETQVATHNPSGLHSPEQRSFRERQKYFEIEVKQQQMDKPPKRVSLVGEDDLKKMKEEEGMLESVQGNLVC</sequence>
<evidence type="ECO:0000256" key="21">
    <source>
        <dbReference type="ARBA" id="ARBA00072775"/>
    </source>
</evidence>
<keyword evidence="6" id="KW-1003">Cell membrane</keyword>
<evidence type="ECO:0000256" key="18">
    <source>
        <dbReference type="ARBA" id="ARBA00023288"/>
    </source>
</evidence>
<dbReference type="Gene3D" id="3.80.10.10">
    <property type="entry name" value="Ribonuclease Inhibitor"/>
    <property type="match status" value="2"/>
</dbReference>
<dbReference type="PANTHER" id="PTHR23119:SF57">
    <property type="entry name" value="PROTEIN SCRIBBLE HOMOLOG"/>
    <property type="match status" value="1"/>
</dbReference>
<evidence type="ECO:0000256" key="6">
    <source>
        <dbReference type="ARBA" id="ARBA00022475"/>
    </source>
</evidence>
<evidence type="ECO:0000313" key="24">
    <source>
        <dbReference type="Ensembl" id="ENSANIP00000008006.1"/>
    </source>
</evidence>
<dbReference type="SUPFAM" id="SSF50156">
    <property type="entry name" value="PDZ domain-like"/>
    <property type="match status" value="4"/>
</dbReference>
<protein>
    <recommendedName>
        <fullName evidence="21">Protein scribble homolog</fullName>
    </recommendedName>
</protein>
<keyword evidence="25" id="KW-1185">Reference proteome</keyword>
<evidence type="ECO:0000256" key="7">
    <source>
        <dbReference type="ARBA" id="ARBA00022490"/>
    </source>
</evidence>
<dbReference type="GO" id="GO:0045211">
    <property type="term" value="C:postsynaptic membrane"/>
    <property type="evidence" value="ECO:0007669"/>
    <property type="project" value="TreeGrafter"/>
</dbReference>
<keyword evidence="7" id="KW-0963">Cytoplasm</keyword>
<organism evidence="24 25">
    <name type="scientific">Accipiter nisus</name>
    <name type="common">Eurasian sparrowhawk</name>
    <dbReference type="NCBI Taxonomy" id="211598"/>
    <lineage>
        <taxon>Eukaryota</taxon>
        <taxon>Metazoa</taxon>
        <taxon>Chordata</taxon>
        <taxon>Craniata</taxon>
        <taxon>Vertebrata</taxon>
        <taxon>Euteleostomi</taxon>
        <taxon>Archelosauria</taxon>
        <taxon>Archosauria</taxon>
        <taxon>Dinosauria</taxon>
        <taxon>Saurischia</taxon>
        <taxon>Theropoda</taxon>
        <taxon>Coelurosauria</taxon>
        <taxon>Aves</taxon>
        <taxon>Neognathae</taxon>
        <taxon>Neoaves</taxon>
        <taxon>Telluraves</taxon>
        <taxon>Accipitrimorphae</taxon>
        <taxon>Accipitriformes</taxon>
        <taxon>Accipitridae</taxon>
        <taxon>Accipitrinae</taxon>
        <taxon>Accipiter</taxon>
    </lineage>
</organism>
<dbReference type="PANTHER" id="PTHR23119">
    <property type="entry name" value="DISCS LARGE"/>
    <property type="match status" value="1"/>
</dbReference>
<keyword evidence="15" id="KW-0472">Membrane</keyword>
<dbReference type="GO" id="GO:0098609">
    <property type="term" value="P:cell-cell adhesion"/>
    <property type="evidence" value="ECO:0007669"/>
    <property type="project" value="TreeGrafter"/>
</dbReference>
<feature type="domain" description="PDZ" evidence="23">
    <location>
        <begin position="898"/>
        <end position="986"/>
    </location>
</feature>
<dbReference type="PROSITE" id="PS51450">
    <property type="entry name" value="LRR"/>
    <property type="match status" value="1"/>
</dbReference>
<dbReference type="SMART" id="SM00364">
    <property type="entry name" value="LRR_BAC"/>
    <property type="match status" value="8"/>
</dbReference>
<feature type="compositionally biased region" description="Acidic residues" evidence="22">
    <location>
        <begin position="481"/>
        <end position="491"/>
    </location>
</feature>
<dbReference type="FunFam" id="2.30.42.10:FF:000074">
    <property type="entry name" value="protein scribble homolog isoform X2"/>
    <property type="match status" value="1"/>
</dbReference>
<feature type="compositionally biased region" description="Basic and acidic residues" evidence="22">
    <location>
        <begin position="630"/>
        <end position="651"/>
    </location>
</feature>
<feature type="region of interest" description="Disordered" evidence="22">
    <location>
        <begin position="283"/>
        <end position="303"/>
    </location>
</feature>
<dbReference type="InterPro" id="IPR050614">
    <property type="entry name" value="Synaptic_Scaffolding_LAP-MAGUK"/>
</dbReference>
<proteinExistence type="predicted"/>
<dbReference type="Ensembl" id="ENSANIT00000008279.1">
    <property type="protein sequence ID" value="ENSANIP00000008006.1"/>
    <property type="gene ID" value="ENSANIG00000005083.1"/>
</dbReference>
<feature type="compositionally biased region" description="Basic and acidic residues" evidence="22">
    <location>
        <begin position="361"/>
        <end position="372"/>
    </location>
</feature>
<feature type="region of interest" description="Disordered" evidence="22">
    <location>
        <begin position="749"/>
        <end position="787"/>
    </location>
</feature>
<evidence type="ECO:0000313" key="25">
    <source>
        <dbReference type="Proteomes" id="UP000694541"/>
    </source>
</evidence>
<dbReference type="GO" id="GO:0030154">
    <property type="term" value="P:cell differentiation"/>
    <property type="evidence" value="ECO:0007669"/>
    <property type="project" value="UniProtKB-KW"/>
</dbReference>
<evidence type="ECO:0000256" key="19">
    <source>
        <dbReference type="ARBA" id="ARBA00034106"/>
    </source>
</evidence>
<dbReference type="InterPro" id="IPR001611">
    <property type="entry name" value="Leu-rich_rpt"/>
</dbReference>
<evidence type="ECO:0000256" key="2">
    <source>
        <dbReference type="ARBA" id="ARBA00004496"/>
    </source>
</evidence>
<dbReference type="InterPro" id="IPR003591">
    <property type="entry name" value="Leu-rich_rpt_typical-subtyp"/>
</dbReference>
<dbReference type="GO" id="GO:0043113">
    <property type="term" value="P:receptor clustering"/>
    <property type="evidence" value="ECO:0007669"/>
    <property type="project" value="TreeGrafter"/>
</dbReference>
<dbReference type="PROSITE" id="PS50106">
    <property type="entry name" value="PDZ"/>
    <property type="match status" value="4"/>
</dbReference>
<dbReference type="Gene3D" id="2.30.42.10">
    <property type="match status" value="4"/>
</dbReference>
<feature type="region of interest" description="Disordered" evidence="22">
    <location>
        <begin position="628"/>
        <end position="658"/>
    </location>
</feature>
<feature type="domain" description="PDZ" evidence="23">
    <location>
        <begin position="529"/>
        <end position="616"/>
    </location>
</feature>
<keyword evidence="12" id="KW-0965">Cell junction</keyword>
<keyword evidence="11" id="KW-0221">Differentiation</keyword>
<keyword evidence="13" id="KW-0770">Synapse</keyword>
<dbReference type="GO" id="GO:0014069">
    <property type="term" value="C:postsynaptic density"/>
    <property type="evidence" value="ECO:0007669"/>
    <property type="project" value="TreeGrafter"/>
</dbReference>
<keyword evidence="16" id="KW-0564">Palmitate</keyword>
<feature type="compositionally biased region" description="Basic and acidic residues" evidence="22">
    <location>
        <begin position="384"/>
        <end position="413"/>
    </location>
</feature>
<feature type="region of interest" description="Disordered" evidence="22">
    <location>
        <begin position="325"/>
        <end position="424"/>
    </location>
</feature>
<evidence type="ECO:0000256" key="20">
    <source>
        <dbReference type="ARBA" id="ARBA00034110"/>
    </source>
</evidence>
<dbReference type="InterPro" id="IPR036034">
    <property type="entry name" value="PDZ_sf"/>
</dbReference>
<dbReference type="FunFam" id="2.30.42.10:FF:000114">
    <property type="entry name" value="protein scribble homolog isoform X1"/>
    <property type="match status" value="1"/>
</dbReference>
<evidence type="ECO:0000256" key="13">
    <source>
        <dbReference type="ARBA" id="ARBA00023018"/>
    </source>
</evidence>
<dbReference type="FunFam" id="3.80.10.10:FF:000338">
    <property type="entry name" value="protein scribble homolog isoform X12"/>
    <property type="match status" value="1"/>
</dbReference>
<comment type="subcellular location">
    <subcellularLocation>
        <location evidence="4">Cell junction</location>
        <location evidence="4">Adherens junction</location>
    </subcellularLocation>
    <subcellularLocation>
        <location evidence="1">Cell membrane</location>
        <topology evidence="1">Peripheral membrane protein</topology>
    </subcellularLocation>
    <subcellularLocation>
        <location evidence="3">Cell projection</location>
        <location evidence="3">Lamellipodium</location>
    </subcellularLocation>
    <subcellularLocation>
        <location evidence="2">Cytoplasm</location>
    </subcellularLocation>
    <subcellularLocation>
        <location evidence="20">Postsynapse</location>
    </subcellularLocation>
    <subcellularLocation>
        <location evidence="19">Presynapse</location>
    </subcellularLocation>
</comment>
<dbReference type="CDD" id="cd06703">
    <property type="entry name" value="PDZ2_Scribble-like"/>
    <property type="match status" value="1"/>
</dbReference>
<evidence type="ECO:0000256" key="5">
    <source>
        <dbReference type="ARBA" id="ARBA00022473"/>
    </source>
</evidence>
<keyword evidence="14" id="KW-0175">Coiled coil</keyword>
<dbReference type="GO" id="GO:0098887">
    <property type="term" value="P:neurotransmitter receptor transport, endosome to postsynaptic membrane"/>
    <property type="evidence" value="ECO:0007669"/>
    <property type="project" value="TreeGrafter"/>
</dbReference>
<dbReference type="SMART" id="SM00228">
    <property type="entry name" value="PDZ"/>
    <property type="match status" value="4"/>
</dbReference>
<dbReference type="GO" id="GO:0019901">
    <property type="term" value="F:protein kinase binding"/>
    <property type="evidence" value="ECO:0007669"/>
    <property type="project" value="TreeGrafter"/>
</dbReference>
<dbReference type="FunFam" id="2.30.42.10:FF:000041">
    <property type="entry name" value="protein scribble homolog isoform X1"/>
    <property type="match status" value="1"/>
</dbReference>
<evidence type="ECO:0000256" key="17">
    <source>
        <dbReference type="ARBA" id="ARBA00023273"/>
    </source>
</evidence>
<dbReference type="InterPro" id="IPR001478">
    <property type="entry name" value="PDZ"/>
</dbReference>
<dbReference type="CDD" id="cd06704">
    <property type="entry name" value="PDZ1_Scribble-like"/>
    <property type="match status" value="1"/>
</dbReference>
<dbReference type="Proteomes" id="UP000694541">
    <property type="component" value="Unplaced"/>
</dbReference>
<evidence type="ECO:0000256" key="15">
    <source>
        <dbReference type="ARBA" id="ARBA00023136"/>
    </source>
</evidence>